<feature type="compositionally biased region" description="Polar residues" evidence="1">
    <location>
        <begin position="114"/>
        <end position="123"/>
    </location>
</feature>
<feature type="region of interest" description="Disordered" evidence="1">
    <location>
        <begin position="223"/>
        <end position="251"/>
    </location>
</feature>
<feature type="compositionally biased region" description="Basic residues" evidence="1">
    <location>
        <begin position="132"/>
        <end position="147"/>
    </location>
</feature>
<reference evidence="2 3" key="1">
    <citation type="journal article" date="2014" name="Agronomy (Basel)">
        <title>A Draft Genome Sequence for Ensete ventricosum, the Drought-Tolerant Tree Against Hunger.</title>
        <authorList>
            <person name="Harrison J."/>
            <person name="Moore K.A."/>
            <person name="Paszkiewicz K."/>
            <person name="Jones T."/>
            <person name="Grant M."/>
            <person name="Ambacheew D."/>
            <person name="Muzemil S."/>
            <person name="Studholme D.J."/>
        </authorList>
    </citation>
    <scope>NUCLEOTIDE SEQUENCE [LARGE SCALE GENOMIC DNA]</scope>
</reference>
<sequence>MRWVAGHDLDPSVTEGSLAAIRERYNIPTEYRLYVPQPGQCPYSSDVPGVLDWSAHPIGNVPVYLSEESVLGADRMDLGDLHGMRKVSRGKTLIARLAALTQGVGEAPPAEALRSSSKRSSYTPVPFDDPSRRHKKVKILSRRHKSRHSDGRSRSHSKGKELTMSVEELEGQAKSPNEAGTSVFIHLRSMKDYAGRRSAKMTWGITPSTCLEISRGCRGVREGTPSPATGEGAVHAPVRGATRPSCQRGGPGNPLTRNDIFLIIYCLHSNDRHLCRINMFRWHCSTESIMWARKANDDLLKSVKDLQSTRAELPKRAVDDYKESADFKKGLKRMG</sequence>
<feature type="compositionally biased region" description="Basic and acidic residues" evidence="1">
    <location>
        <begin position="148"/>
        <end position="161"/>
    </location>
</feature>
<comment type="caution">
    <text evidence="2">The sequence shown here is derived from an EMBL/GenBank/DDBJ whole genome shotgun (WGS) entry which is preliminary data.</text>
</comment>
<evidence type="ECO:0000313" key="3">
    <source>
        <dbReference type="Proteomes" id="UP000287651"/>
    </source>
</evidence>
<evidence type="ECO:0000256" key="1">
    <source>
        <dbReference type="SAM" id="MobiDB-lite"/>
    </source>
</evidence>
<dbReference type="EMBL" id="AMZH03003472">
    <property type="protein sequence ID" value="RRT72216.1"/>
    <property type="molecule type" value="Genomic_DNA"/>
</dbReference>
<evidence type="ECO:0000313" key="2">
    <source>
        <dbReference type="EMBL" id="RRT72216.1"/>
    </source>
</evidence>
<organism evidence="2 3">
    <name type="scientific">Ensete ventricosum</name>
    <name type="common">Abyssinian banana</name>
    <name type="synonym">Musa ensete</name>
    <dbReference type="NCBI Taxonomy" id="4639"/>
    <lineage>
        <taxon>Eukaryota</taxon>
        <taxon>Viridiplantae</taxon>
        <taxon>Streptophyta</taxon>
        <taxon>Embryophyta</taxon>
        <taxon>Tracheophyta</taxon>
        <taxon>Spermatophyta</taxon>
        <taxon>Magnoliopsida</taxon>
        <taxon>Liliopsida</taxon>
        <taxon>Zingiberales</taxon>
        <taxon>Musaceae</taxon>
        <taxon>Ensete</taxon>
    </lineage>
</organism>
<feature type="region of interest" description="Disordered" evidence="1">
    <location>
        <begin position="107"/>
        <end position="177"/>
    </location>
</feature>
<protein>
    <submittedName>
        <fullName evidence="2">Uncharacterized protein</fullName>
    </submittedName>
</protein>
<gene>
    <name evidence="2" type="ORF">B296_00017288</name>
</gene>
<accession>A0A427A7H8</accession>
<dbReference type="AlphaFoldDB" id="A0A427A7H8"/>
<name>A0A427A7H8_ENSVE</name>
<proteinExistence type="predicted"/>
<dbReference type="Proteomes" id="UP000287651">
    <property type="component" value="Unassembled WGS sequence"/>
</dbReference>